<evidence type="ECO:0000313" key="2">
    <source>
        <dbReference type="Proteomes" id="UP001243989"/>
    </source>
</evidence>
<dbReference type="EMBL" id="JAHMHQ010000005">
    <property type="protein sequence ID" value="KAK1639738.1"/>
    <property type="molecule type" value="Genomic_DNA"/>
</dbReference>
<organism evidence="1 2">
    <name type="scientific">Colletotrichum phormii</name>
    <dbReference type="NCBI Taxonomy" id="359342"/>
    <lineage>
        <taxon>Eukaryota</taxon>
        <taxon>Fungi</taxon>
        <taxon>Dikarya</taxon>
        <taxon>Ascomycota</taxon>
        <taxon>Pezizomycotina</taxon>
        <taxon>Sordariomycetes</taxon>
        <taxon>Hypocreomycetidae</taxon>
        <taxon>Glomerellales</taxon>
        <taxon>Glomerellaceae</taxon>
        <taxon>Colletotrichum</taxon>
        <taxon>Colletotrichum acutatum species complex</taxon>
    </lineage>
</organism>
<keyword evidence="2" id="KW-1185">Reference proteome</keyword>
<gene>
    <name evidence="1" type="ORF">BDP81DRAFT_182867</name>
</gene>
<protein>
    <submittedName>
        <fullName evidence="1">Uncharacterized protein</fullName>
    </submittedName>
</protein>
<reference evidence="1" key="1">
    <citation type="submission" date="2021-06" db="EMBL/GenBank/DDBJ databases">
        <title>Comparative genomics, transcriptomics and evolutionary studies reveal genomic signatures of adaptation to plant cell wall in hemibiotrophic fungi.</title>
        <authorList>
            <consortium name="DOE Joint Genome Institute"/>
            <person name="Baroncelli R."/>
            <person name="Diaz J.F."/>
            <person name="Benocci T."/>
            <person name="Peng M."/>
            <person name="Battaglia E."/>
            <person name="Haridas S."/>
            <person name="Andreopoulos W."/>
            <person name="Labutti K."/>
            <person name="Pangilinan J."/>
            <person name="Floch G.L."/>
            <person name="Makela M.R."/>
            <person name="Henrissat B."/>
            <person name="Grigoriev I.V."/>
            <person name="Crouch J.A."/>
            <person name="De Vries R.P."/>
            <person name="Sukno S.A."/>
            <person name="Thon M.R."/>
        </authorList>
    </citation>
    <scope>NUCLEOTIDE SEQUENCE</scope>
    <source>
        <strain evidence="1">CBS 102054</strain>
    </source>
</reference>
<comment type="caution">
    <text evidence="1">The sequence shown here is derived from an EMBL/GenBank/DDBJ whole genome shotgun (WGS) entry which is preliminary data.</text>
</comment>
<dbReference type="Proteomes" id="UP001243989">
    <property type="component" value="Unassembled WGS sequence"/>
</dbReference>
<evidence type="ECO:0000313" key="1">
    <source>
        <dbReference type="EMBL" id="KAK1639738.1"/>
    </source>
</evidence>
<sequence>MTQNLSSTVDASEICTLPLSQHHFSLLIPFVSHRRRPVHMMSLQTATEAGRRTNPFPSSSRAARTGGLNRALLRYDRSGSWFHHGRHESLTAALVKNYRQRGFDIELGDAVKVATPANRRDSVHCNPPCLLGTYHPLRHAALCSLFGRGV</sequence>
<accession>A0AAI9ZZE5</accession>
<name>A0AAI9ZZE5_9PEZI</name>
<dbReference type="GeneID" id="85467163"/>
<proteinExistence type="predicted"/>
<dbReference type="RefSeq" id="XP_060448345.1">
    <property type="nucleotide sequence ID" value="XM_060582301.1"/>
</dbReference>
<dbReference type="AlphaFoldDB" id="A0AAI9ZZE5"/>